<dbReference type="InterPro" id="IPR038188">
    <property type="entry name" value="TorS_sensor_sf"/>
</dbReference>
<feature type="coiled-coil region" evidence="4">
    <location>
        <begin position="576"/>
        <end position="606"/>
    </location>
</feature>
<reference evidence="8 9" key="1">
    <citation type="submission" date="2024-03" db="EMBL/GenBank/DDBJ databases">
        <title>Community enrichment and isolation of bacterial strains for fucoidan degradation.</title>
        <authorList>
            <person name="Sichert A."/>
        </authorList>
    </citation>
    <scope>NUCLEOTIDE SEQUENCE [LARGE SCALE GENOMIC DNA]</scope>
    <source>
        <strain evidence="8 9">AS62</strain>
    </source>
</reference>
<feature type="domain" description="HAMP" evidence="7">
    <location>
        <begin position="523"/>
        <end position="576"/>
    </location>
</feature>
<proteinExistence type="inferred from homology"/>
<accession>A0ABU9T8M5</accession>
<protein>
    <submittedName>
        <fullName evidence="8">HAMP domain-containing methyl-accepting chemotaxis protein</fullName>
    </submittedName>
</protein>
<dbReference type="Gene3D" id="1.20.58.920">
    <property type="match status" value="1"/>
</dbReference>
<evidence type="ECO:0000256" key="1">
    <source>
        <dbReference type="ARBA" id="ARBA00022500"/>
    </source>
</evidence>
<dbReference type="SMART" id="SM00304">
    <property type="entry name" value="HAMP"/>
    <property type="match status" value="2"/>
</dbReference>
<evidence type="ECO:0000259" key="7">
    <source>
        <dbReference type="PROSITE" id="PS50885"/>
    </source>
</evidence>
<organism evidence="8 9">
    <name type="scientific">Ahrensia kielensis</name>
    <dbReference type="NCBI Taxonomy" id="76980"/>
    <lineage>
        <taxon>Bacteria</taxon>
        <taxon>Pseudomonadati</taxon>
        <taxon>Pseudomonadota</taxon>
        <taxon>Alphaproteobacteria</taxon>
        <taxon>Hyphomicrobiales</taxon>
        <taxon>Ahrensiaceae</taxon>
        <taxon>Ahrensia</taxon>
    </lineage>
</organism>
<dbReference type="InterPro" id="IPR003660">
    <property type="entry name" value="HAMP_dom"/>
</dbReference>
<dbReference type="InterPro" id="IPR004089">
    <property type="entry name" value="MCPsignal_dom"/>
</dbReference>
<evidence type="ECO:0000256" key="4">
    <source>
        <dbReference type="SAM" id="Coils"/>
    </source>
</evidence>
<name>A0ABU9T8M5_9HYPH</name>
<keyword evidence="3" id="KW-0807">Transducer</keyword>
<dbReference type="Proteomes" id="UP001477870">
    <property type="component" value="Unassembled WGS sequence"/>
</dbReference>
<dbReference type="SMART" id="SM00283">
    <property type="entry name" value="MA"/>
    <property type="match status" value="1"/>
</dbReference>
<feature type="domain" description="HAMP" evidence="7">
    <location>
        <begin position="604"/>
        <end position="656"/>
    </location>
</feature>
<dbReference type="PANTHER" id="PTHR43531:SF11">
    <property type="entry name" value="METHYL-ACCEPTING CHEMOTAXIS PROTEIN 3"/>
    <property type="match status" value="1"/>
</dbReference>
<evidence type="ECO:0000256" key="5">
    <source>
        <dbReference type="SAM" id="Phobius"/>
    </source>
</evidence>
<feature type="domain" description="Methyl-accepting transducer" evidence="6">
    <location>
        <begin position="661"/>
        <end position="890"/>
    </location>
</feature>
<dbReference type="Pfam" id="PF00672">
    <property type="entry name" value="HAMP"/>
    <property type="match status" value="1"/>
</dbReference>
<keyword evidence="5" id="KW-0472">Membrane</keyword>
<dbReference type="PANTHER" id="PTHR43531">
    <property type="entry name" value="PROTEIN ICFG"/>
    <property type="match status" value="1"/>
</dbReference>
<dbReference type="Gene3D" id="6.10.340.10">
    <property type="match status" value="1"/>
</dbReference>
<evidence type="ECO:0000256" key="2">
    <source>
        <dbReference type="ARBA" id="ARBA00029447"/>
    </source>
</evidence>
<dbReference type="Pfam" id="PF00015">
    <property type="entry name" value="MCPsignal"/>
    <property type="match status" value="1"/>
</dbReference>
<evidence type="ECO:0000259" key="6">
    <source>
        <dbReference type="PROSITE" id="PS50111"/>
    </source>
</evidence>
<dbReference type="SUPFAM" id="SSF158472">
    <property type="entry name" value="HAMP domain-like"/>
    <property type="match status" value="1"/>
</dbReference>
<keyword evidence="5" id="KW-1133">Transmembrane helix</keyword>
<dbReference type="PROSITE" id="PS50111">
    <property type="entry name" value="CHEMOTAXIS_TRANSDUC_2"/>
    <property type="match status" value="1"/>
</dbReference>
<comment type="caution">
    <text evidence="8">The sequence shown here is derived from an EMBL/GenBank/DDBJ whole genome shotgun (WGS) entry which is preliminary data.</text>
</comment>
<dbReference type="InterPro" id="IPR051310">
    <property type="entry name" value="MCP_chemotaxis"/>
</dbReference>
<sequence>MALSKDLFKFAHKSKSKAPVQKLANKSDRKTLGVRTKLSASIAVVGLLTAVAITIAVYAFNSASTQFRAINEERVPSLVDAGTLAIQSTELTIAASELIGADQQDARQEAFDTLSLTVENLLNRVPASNQTGPAADDIVKLRKAVEGFSSQLSALDAMTDGNLSIKAQSSELLLELFKTDTLIGALLSPAISKAYSELQEGGQNAGREAGMLVDRLMKTEVFTFRSLMNLQADVGLLSGAASSYLLVNQPNLENEFKSILARSSKSIKATAKRLMFNNDISRETAARLNTLADRGAEAIKMRELVNYFPNSGSVQTFLNDMLALHQEIEKELATAVDDKYNGMAVSAQKAAAENKGIIDDLLNIQMKQVRSSLEAMSTLRQFTSMVVQGALTDDPKVVETMQQSVGFTVSRLNNLLDAVGNSDTVENAKKLNDLVHPDTGLIALRKSVLNTSEAVEGLVQDVYRETKLINSIIFDILTAERAEIATSSAQLDEQLAWSTNVLIGIGAAALLTLLLVAFIVINRGIVNPLSKLIGSTRSLAKGELDTEINYTNRGDELGQLAKALLVFRDNALEKIQVESNSEKVRLEVEEERLENENMKAEEARQIQSAVDELGFGLKELAQGNLSARLEKPFYGTLDNVRADFNQSQETLQSVMLLVAHNTGDISSGTTQLRSAVAQLAERTEHQANQIEGAAQTLGEVTNKVKASSERAMEATQMGLQSQDHARKASDVVSQAIEAMGRIEDTSSKIASIVSMIEDIAFQTNLLALNAGVEAARAGEAGLGFAVVAQEVRELAQRASTAAKEIDGLISTSGDEVENGVRLVQSTGTSIAAIEENITSVNALIDLIATASSEQSYDLQEVNSVIGQLDQSTQQNAAMAEETNAATQKVAELTADLMATVSRFNVSGDAAQSHHQEWQKAS</sequence>
<keyword evidence="9" id="KW-1185">Reference proteome</keyword>
<feature type="transmembrane region" description="Helical" evidence="5">
    <location>
        <begin position="501"/>
        <end position="521"/>
    </location>
</feature>
<keyword evidence="5" id="KW-0812">Transmembrane</keyword>
<dbReference type="CDD" id="cd06225">
    <property type="entry name" value="HAMP"/>
    <property type="match status" value="1"/>
</dbReference>
<dbReference type="Gene3D" id="1.10.287.950">
    <property type="entry name" value="Methyl-accepting chemotaxis protein"/>
    <property type="match status" value="1"/>
</dbReference>
<dbReference type="PROSITE" id="PS50885">
    <property type="entry name" value="HAMP"/>
    <property type="match status" value="2"/>
</dbReference>
<dbReference type="SUPFAM" id="SSF58104">
    <property type="entry name" value="Methyl-accepting chemotaxis protein (MCP) signaling domain"/>
    <property type="match status" value="1"/>
</dbReference>
<comment type="similarity">
    <text evidence="2">Belongs to the methyl-accepting chemotaxis (MCP) protein family.</text>
</comment>
<gene>
    <name evidence="8" type="ORF">WNY59_12810</name>
</gene>
<feature type="transmembrane region" description="Helical" evidence="5">
    <location>
        <begin position="38"/>
        <end position="60"/>
    </location>
</feature>
<evidence type="ECO:0000313" key="9">
    <source>
        <dbReference type="Proteomes" id="UP001477870"/>
    </source>
</evidence>
<dbReference type="CDD" id="cd11386">
    <property type="entry name" value="MCP_signal"/>
    <property type="match status" value="1"/>
</dbReference>
<dbReference type="EMBL" id="JBBMQO010000007">
    <property type="protein sequence ID" value="MEM5502468.1"/>
    <property type="molecule type" value="Genomic_DNA"/>
</dbReference>
<keyword evidence="1" id="KW-0145">Chemotaxis</keyword>
<evidence type="ECO:0000313" key="8">
    <source>
        <dbReference type="EMBL" id="MEM5502468.1"/>
    </source>
</evidence>
<evidence type="ECO:0000256" key="3">
    <source>
        <dbReference type="PROSITE-ProRule" id="PRU00284"/>
    </source>
</evidence>
<dbReference type="RefSeq" id="WP_342848781.1">
    <property type="nucleotide sequence ID" value="NZ_JBBMQO010000007.1"/>
</dbReference>
<keyword evidence="4" id="KW-0175">Coiled coil</keyword>